<proteinExistence type="predicted"/>
<dbReference type="InterPro" id="IPR014258">
    <property type="entry name" value="CAP_domain_YkwD-like"/>
</dbReference>
<sequence length="186" mass="20491">MEKPDAPIEKPDTPVEKPDAPIEKPDTPVEKPDTPVEKPSLPTNPVPEEKPEQTPDQGQVSASQIEQAVLTLTNAERQKAGLKALQMDDKLMKTARAKSADMASKNYFSHTSPTYGSPFDQMKANGITYRAAAENIAMGQRSAEEVVKGWMESPGHRQNILTPGFTHIGIGYDAKGNYWTQQFIQK</sequence>
<name>A0ABR8PJF1_9BACL</name>
<dbReference type="PANTHER" id="PTHR31157:SF1">
    <property type="entry name" value="SCP DOMAIN-CONTAINING PROTEIN"/>
    <property type="match status" value="1"/>
</dbReference>
<organism evidence="3 4">
    <name type="scientific">Sporosarcina gallistercoris</name>
    <dbReference type="NCBI Taxonomy" id="2762245"/>
    <lineage>
        <taxon>Bacteria</taxon>
        <taxon>Bacillati</taxon>
        <taxon>Bacillota</taxon>
        <taxon>Bacilli</taxon>
        <taxon>Bacillales</taxon>
        <taxon>Caryophanaceae</taxon>
        <taxon>Sporosarcina</taxon>
    </lineage>
</organism>
<evidence type="ECO:0000259" key="2">
    <source>
        <dbReference type="Pfam" id="PF00188"/>
    </source>
</evidence>
<dbReference type="SUPFAM" id="SSF55797">
    <property type="entry name" value="PR-1-like"/>
    <property type="match status" value="1"/>
</dbReference>
<dbReference type="PANTHER" id="PTHR31157">
    <property type="entry name" value="SCP DOMAIN-CONTAINING PROTEIN"/>
    <property type="match status" value="1"/>
</dbReference>
<feature type="region of interest" description="Disordered" evidence="1">
    <location>
        <begin position="1"/>
        <end position="62"/>
    </location>
</feature>
<evidence type="ECO:0000256" key="1">
    <source>
        <dbReference type="SAM" id="MobiDB-lite"/>
    </source>
</evidence>
<feature type="domain" description="SCP" evidence="2">
    <location>
        <begin position="70"/>
        <end position="183"/>
    </location>
</feature>
<evidence type="ECO:0000313" key="4">
    <source>
        <dbReference type="Proteomes" id="UP000659496"/>
    </source>
</evidence>
<accession>A0ABR8PJF1</accession>
<dbReference type="InterPro" id="IPR035940">
    <property type="entry name" value="CAP_sf"/>
</dbReference>
<dbReference type="Gene3D" id="3.40.33.10">
    <property type="entry name" value="CAP"/>
    <property type="match status" value="1"/>
</dbReference>
<dbReference type="Proteomes" id="UP000659496">
    <property type="component" value="Unassembled WGS sequence"/>
</dbReference>
<dbReference type="NCBIfam" id="TIGR02909">
    <property type="entry name" value="spore_YkwD"/>
    <property type="match status" value="1"/>
</dbReference>
<dbReference type="CDD" id="cd05379">
    <property type="entry name" value="CAP_bacterial"/>
    <property type="match status" value="1"/>
</dbReference>
<reference evidence="3 4" key="1">
    <citation type="submission" date="2020-08" db="EMBL/GenBank/DDBJ databases">
        <title>A Genomic Blueprint of the Chicken Gut Microbiome.</title>
        <authorList>
            <person name="Gilroy R."/>
            <person name="Ravi A."/>
            <person name="Getino M."/>
            <person name="Pursley I."/>
            <person name="Horton D.L."/>
            <person name="Alikhan N.-F."/>
            <person name="Baker D."/>
            <person name="Gharbi K."/>
            <person name="Hall N."/>
            <person name="Watson M."/>
            <person name="Adriaenssens E.M."/>
            <person name="Foster-Nyarko E."/>
            <person name="Jarju S."/>
            <person name="Secka A."/>
            <person name="Antonio M."/>
            <person name="Oren A."/>
            <person name="Chaudhuri R."/>
            <person name="La Ragione R.M."/>
            <person name="Hildebrand F."/>
            <person name="Pallen M.J."/>
        </authorList>
    </citation>
    <scope>NUCLEOTIDE SEQUENCE [LARGE SCALE GENOMIC DNA]</scope>
    <source>
        <strain evidence="3 4">Sa3CUA8</strain>
    </source>
</reference>
<dbReference type="Pfam" id="PF00188">
    <property type="entry name" value="CAP"/>
    <property type="match status" value="1"/>
</dbReference>
<comment type="caution">
    <text evidence="3">The sequence shown here is derived from an EMBL/GenBank/DDBJ whole genome shotgun (WGS) entry which is preliminary data.</text>
</comment>
<protein>
    <recommendedName>
        <fullName evidence="2">SCP domain-containing protein</fullName>
    </recommendedName>
</protein>
<evidence type="ECO:0000313" key="3">
    <source>
        <dbReference type="EMBL" id="MBD7908321.1"/>
    </source>
</evidence>
<gene>
    <name evidence="3" type="ORF">H9659_08260</name>
</gene>
<dbReference type="InterPro" id="IPR014044">
    <property type="entry name" value="CAP_dom"/>
</dbReference>
<keyword evidence="4" id="KW-1185">Reference proteome</keyword>
<feature type="compositionally biased region" description="Basic and acidic residues" evidence="1">
    <location>
        <begin position="1"/>
        <end position="36"/>
    </location>
</feature>
<dbReference type="EMBL" id="JACSQY010000005">
    <property type="protein sequence ID" value="MBD7908321.1"/>
    <property type="molecule type" value="Genomic_DNA"/>
</dbReference>